<reference evidence="3 4" key="1">
    <citation type="submission" date="2019-02" db="EMBL/GenBank/DDBJ databases">
        <title>Opniocepnalus argus genome.</title>
        <authorList>
            <person name="Zhou C."/>
            <person name="Xiao S."/>
        </authorList>
    </citation>
    <scope>NUCLEOTIDE SEQUENCE [LARGE SCALE GENOMIC DNA]</scope>
    <source>
        <strain evidence="3">OARG1902GOOAL</strain>
        <tissue evidence="3">Muscle</tissue>
    </source>
</reference>
<dbReference type="EMBL" id="CM015729">
    <property type="protein sequence ID" value="KAF3702878.1"/>
    <property type="molecule type" value="Genomic_DNA"/>
</dbReference>
<evidence type="ECO:0000313" key="3">
    <source>
        <dbReference type="EMBL" id="KAF3702878.1"/>
    </source>
</evidence>
<dbReference type="InterPro" id="IPR057249">
    <property type="entry name" value="Globin_CP_ADGB"/>
</dbReference>
<dbReference type="InterPro" id="IPR054094">
    <property type="entry name" value="Androglobin_IV"/>
</dbReference>
<name>A0A6G1QKW1_CHAAH</name>
<dbReference type="PANTHER" id="PTHR46298:SF1">
    <property type="entry name" value="ANDROGLOBIN"/>
    <property type="match status" value="1"/>
</dbReference>
<keyword evidence="4" id="KW-1185">Reference proteome</keyword>
<dbReference type="PROSITE" id="PS52042">
    <property type="entry name" value="GLOBIN_CP_ADGB"/>
    <property type="match status" value="1"/>
</dbReference>
<feature type="region of interest" description="Disordered" evidence="1">
    <location>
        <begin position="557"/>
        <end position="591"/>
    </location>
</feature>
<gene>
    <name evidence="3" type="ORF">EXN66_Car018566</name>
</gene>
<evidence type="ECO:0000313" key="4">
    <source>
        <dbReference type="Proteomes" id="UP000503349"/>
    </source>
</evidence>
<proteinExistence type="predicted"/>
<feature type="domain" description="Globin" evidence="2">
    <location>
        <begin position="1"/>
        <end position="134"/>
    </location>
</feature>
<dbReference type="PANTHER" id="PTHR46298">
    <property type="entry name" value="ANDROGLOBIN"/>
    <property type="match status" value="1"/>
</dbReference>
<feature type="compositionally biased region" description="Basic residues" evidence="1">
    <location>
        <begin position="579"/>
        <end position="591"/>
    </location>
</feature>
<organism evidence="3 4">
    <name type="scientific">Channa argus</name>
    <name type="common">Northern snakehead</name>
    <name type="synonym">Ophicephalus argus</name>
    <dbReference type="NCBI Taxonomy" id="215402"/>
    <lineage>
        <taxon>Eukaryota</taxon>
        <taxon>Metazoa</taxon>
        <taxon>Chordata</taxon>
        <taxon>Craniata</taxon>
        <taxon>Vertebrata</taxon>
        <taxon>Euteleostomi</taxon>
        <taxon>Actinopterygii</taxon>
        <taxon>Neopterygii</taxon>
        <taxon>Teleostei</taxon>
        <taxon>Neoteleostei</taxon>
        <taxon>Acanthomorphata</taxon>
        <taxon>Anabantaria</taxon>
        <taxon>Anabantiformes</taxon>
        <taxon>Channoidei</taxon>
        <taxon>Channidae</taxon>
        <taxon>Channa</taxon>
    </lineage>
</organism>
<evidence type="ECO:0000256" key="1">
    <source>
        <dbReference type="SAM" id="MobiDB-lite"/>
    </source>
</evidence>
<dbReference type="CDD" id="cd22307">
    <property type="entry name" value="Adgb_C_mid-like"/>
    <property type="match status" value="1"/>
</dbReference>
<feature type="compositionally biased region" description="Basic and acidic residues" evidence="1">
    <location>
        <begin position="46"/>
        <end position="67"/>
    </location>
</feature>
<feature type="region of interest" description="Disordered" evidence="1">
    <location>
        <begin position="44"/>
        <end position="67"/>
    </location>
</feature>
<accession>A0A6G1QKW1</accession>
<dbReference type="Pfam" id="PF22069">
    <property type="entry name" value="Androglobin_IV"/>
    <property type="match status" value="1"/>
</dbReference>
<sequence>MKSSSKAAHVSVYHMLCEALGRELTAQERFAVLALTADPTLLATDPEEHSTTFDAESKPPENWRDRHPTDNEVEAVSILQAGIKGHLVQEILEASKPGTKDNLSASKILLDMWPKVKSDADKHAVFLLCYIIEHSERKDELYPCQQDEWTKITFADYSVPLPDTTNSWVLVFREVFHIPKEMLLLPKVYSPIPNNLLHIINNDTGEELEMIANKPADHVYKPNKLGYTFVAEAITPESLPVGAKWRMRLIGSREPLPQPSHERPSNVFTVKEFRDYYIPSNKHLICRYSVQVTADVLGTVYFQTSHPDVFIHLSILDQEKKVAGETGKGFVIIPVFCFLANTVAASSYRDDKNQKGLSTQDKGIKVVDVPQQIDGKDNTAGKSVPLSDQYHPPTETMGHKYVVQAEVLYKSWDLDESQLAFVHKLRDLEKNELRALSRSSFDASLSPSTQKLINTSFCPKMDFTAFIRRLKDSPVLMDSQLEETRRMKHLEKIQTYSLVREKILECRKQDELNRKELLRYQLNVYENMQAASRQHYQKFLDSCKAFNSRQMAAVEKQALEGAQQAAPEKTTPPSAAPQKPKKGVKSASKKK</sequence>
<dbReference type="InterPro" id="IPR054095">
    <property type="entry name" value="Androglobin_V"/>
</dbReference>
<reference evidence="4" key="2">
    <citation type="submission" date="2019-02" db="EMBL/GenBank/DDBJ databases">
        <title>Opniocepnalus argus Var Kimnra genome.</title>
        <authorList>
            <person name="Zhou C."/>
            <person name="Xiao S."/>
        </authorList>
    </citation>
    <scope>NUCLEOTIDE SEQUENCE [LARGE SCALE GENOMIC DNA]</scope>
</reference>
<evidence type="ECO:0000259" key="2">
    <source>
        <dbReference type="PROSITE" id="PS52042"/>
    </source>
</evidence>
<dbReference type="AlphaFoldDB" id="A0A6G1QKW1"/>
<dbReference type="Pfam" id="PF22070">
    <property type="entry name" value="Androglobin_V"/>
    <property type="match status" value="2"/>
</dbReference>
<dbReference type="Proteomes" id="UP000503349">
    <property type="component" value="Chromosome 18"/>
</dbReference>
<dbReference type="InterPro" id="IPR053033">
    <property type="entry name" value="Androglobin-like"/>
</dbReference>
<protein>
    <submittedName>
        <fullName evidence="3">Androglobin Calpain-7-like protein</fullName>
    </submittedName>
</protein>